<evidence type="ECO:0000256" key="1">
    <source>
        <dbReference type="ARBA" id="ARBA00004496"/>
    </source>
</evidence>
<dbReference type="RefSeq" id="WP_109604091.1">
    <property type="nucleotide sequence ID" value="NZ_JAMHJO010000007.1"/>
</dbReference>
<dbReference type="GO" id="GO:0006542">
    <property type="term" value="P:glutamine biosynthetic process"/>
    <property type="evidence" value="ECO:0007669"/>
    <property type="project" value="InterPro"/>
</dbReference>
<evidence type="ECO:0000256" key="16">
    <source>
        <dbReference type="RuleBase" id="RU004356"/>
    </source>
</evidence>
<reference evidence="19 20" key="1">
    <citation type="submission" date="2018-05" db="EMBL/GenBank/DDBJ databases">
        <title>Genomic Encyclopedia of Type Strains, Phase IV (KMG-IV): sequencing the most valuable type-strain genomes for metagenomic binning, comparative biology and taxonomic classification.</title>
        <authorList>
            <person name="Goeker M."/>
        </authorList>
    </citation>
    <scope>NUCLEOTIDE SEQUENCE [LARGE SCALE GENOMIC DNA]</scope>
    <source>
        <strain evidence="19 20">DSM 24906</strain>
    </source>
</reference>
<feature type="binding site" evidence="11">
    <location>
        <position position="325"/>
    </location>
    <ligand>
        <name>ATP</name>
        <dbReference type="ChEBI" id="CHEBI:30616"/>
    </ligand>
</feature>
<feature type="binding site" evidence="10">
    <location>
        <position position="301"/>
    </location>
    <ligand>
        <name>L-glutamate</name>
        <dbReference type="ChEBI" id="CHEBI:29985"/>
    </ligand>
</feature>
<dbReference type="InterPro" id="IPR004809">
    <property type="entry name" value="Gln_synth_I"/>
</dbReference>
<sequence>MEKEQLLEYVKSQGIKFIRLQVTDINGMLKNVEVPSSRLEQVIKDGTMFDGSSIEGLARIDESDMILKPDLNTFTILPWTVERGKVGRLICDVYTTTGKPFEGDSRYILKKVVKKLEEKGYTGYCGPEPEFFLLPKDEKNKQIKLEFLDEGGYFDLLPVDLGEETRKSIVNALQVMGLKVEASHHEVAPSQHEIDFQYDDLISTADNIQTFKLVVKTMALIRGLHATFMPKPFPMVNGSGMHANTSLFKEDKNIFFNKDGDYQLSQELRYFVGGVIKHIPAITAIANPTINSYKRLIPGYEAPVNVAWSVSNRSALIRVPAARGKGTRAELRSPDPTSNPYLLLAVIFGCGLKGIEEKITPPDPVIEDIYSMDNNRKIDLGIGKLPGSLKESLNELKRDNFVREIIGEHIYKTFISIKEKEIECFKVHVTDWEIDQYLKLY</sequence>
<keyword evidence="8 11" id="KW-0067">ATP-binding</keyword>
<evidence type="ECO:0000256" key="5">
    <source>
        <dbReference type="ARBA" id="ARBA00022598"/>
    </source>
</evidence>
<evidence type="ECO:0000259" key="18">
    <source>
        <dbReference type="PROSITE" id="PS51987"/>
    </source>
</evidence>
<dbReference type="PROSITE" id="PS51987">
    <property type="entry name" value="GS_CATALYTIC"/>
    <property type="match status" value="1"/>
</dbReference>
<evidence type="ECO:0000256" key="6">
    <source>
        <dbReference type="ARBA" id="ARBA00022723"/>
    </source>
</evidence>
<feature type="binding site" evidence="11">
    <location>
        <position position="313"/>
    </location>
    <ligand>
        <name>ATP</name>
        <dbReference type="ChEBI" id="CHEBI:30616"/>
    </ligand>
</feature>
<evidence type="ECO:0000313" key="20">
    <source>
        <dbReference type="Proteomes" id="UP000245921"/>
    </source>
</evidence>
<feature type="domain" description="GS catalytic" evidence="18">
    <location>
        <begin position="105"/>
        <end position="441"/>
    </location>
</feature>
<keyword evidence="4" id="KW-0963">Cytoplasm</keyword>
<feature type="binding site" evidence="10">
    <location>
        <position position="295"/>
    </location>
    <ligand>
        <name>L-glutamate</name>
        <dbReference type="ChEBI" id="CHEBI:29985"/>
    </ligand>
</feature>
<feature type="binding site" evidence="12">
    <location>
        <position position="128"/>
    </location>
    <ligand>
        <name>Mg(2+)</name>
        <dbReference type="ChEBI" id="CHEBI:18420"/>
        <label>1</label>
    </ligand>
</feature>
<dbReference type="PROSITE" id="PS00180">
    <property type="entry name" value="GLNA_1"/>
    <property type="match status" value="1"/>
</dbReference>
<dbReference type="SUPFAM" id="SSF54368">
    <property type="entry name" value="Glutamine synthetase, N-terminal domain"/>
    <property type="match status" value="1"/>
</dbReference>
<dbReference type="GO" id="GO:0005524">
    <property type="term" value="F:ATP binding"/>
    <property type="evidence" value="ECO:0007669"/>
    <property type="project" value="UniProtKB-KW"/>
</dbReference>
<dbReference type="InterPro" id="IPR014746">
    <property type="entry name" value="Gln_synth/guanido_kin_cat_dom"/>
</dbReference>
<comment type="catalytic activity">
    <reaction evidence="16">
        <text>L-glutamate + NH4(+) + ATP = L-glutamine + ADP + phosphate + H(+)</text>
        <dbReference type="Rhea" id="RHEA:16169"/>
        <dbReference type="ChEBI" id="CHEBI:15378"/>
        <dbReference type="ChEBI" id="CHEBI:28938"/>
        <dbReference type="ChEBI" id="CHEBI:29985"/>
        <dbReference type="ChEBI" id="CHEBI:30616"/>
        <dbReference type="ChEBI" id="CHEBI:43474"/>
        <dbReference type="ChEBI" id="CHEBI:58359"/>
        <dbReference type="ChEBI" id="CHEBI:456216"/>
        <dbReference type="EC" id="6.3.1.2"/>
    </reaction>
</comment>
<comment type="cofactor">
    <cofactor evidence="12">
        <name>Mg(2+)</name>
        <dbReference type="ChEBI" id="CHEBI:18420"/>
    </cofactor>
    <text evidence="12">Binds 2 Mg(2+) ions per subunit.</text>
</comment>
<feature type="modified residue" description="O-AMP-tyrosine" evidence="13">
    <location>
        <position position="370"/>
    </location>
</feature>
<dbReference type="PROSITE" id="PS51986">
    <property type="entry name" value="GS_BETA_GRASP"/>
    <property type="match status" value="1"/>
</dbReference>
<dbReference type="InterPro" id="IPR008147">
    <property type="entry name" value="Gln_synt_N"/>
</dbReference>
<feature type="binding site" evidence="10">
    <location>
        <position position="332"/>
    </location>
    <ligand>
        <name>L-glutamate</name>
        <dbReference type="ChEBI" id="CHEBI:29985"/>
    </ligand>
</feature>
<evidence type="ECO:0000256" key="11">
    <source>
        <dbReference type="PIRSR" id="PIRSR604809-2"/>
    </source>
</evidence>
<dbReference type="EC" id="6.3.1.2" evidence="16"/>
<feature type="binding site" evidence="12">
    <location>
        <position position="242"/>
    </location>
    <ligand>
        <name>Mg(2+)</name>
        <dbReference type="ChEBI" id="CHEBI:18420"/>
        <label>1</label>
    </ligand>
</feature>
<keyword evidence="20" id="KW-1185">Reference proteome</keyword>
<evidence type="ECO:0000256" key="9">
    <source>
        <dbReference type="ARBA" id="ARBA00022842"/>
    </source>
</evidence>
<dbReference type="EMBL" id="QGGI01000003">
    <property type="protein sequence ID" value="PWJ95976.1"/>
    <property type="molecule type" value="Genomic_DNA"/>
</dbReference>
<evidence type="ECO:0000259" key="17">
    <source>
        <dbReference type="PROSITE" id="PS51986"/>
    </source>
</evidence>
<dbReference type="FunFam" id="3.30.590.10:FF:000003">
    <property type="entry name" value="Glutamine synthetase 2"/>
    <property type="match status" value="1"/>
</dbReference>
<feature type="binding site" evidence="10">
    <location>
        <begin position="237"/>
        <end position="238"/>
    </location>
    <ligand>
        <name>L-glutamate</name>
        <dbReference type="ChEBI" id="CHEBI:29985"/>
    </ligand>
</feature>
<feature type="binding site" evidence="11">
    <location>
        <begin position="196"/>
        <end position="198"/>
    </location>
    <ligand>
        <name>ATP</name>
        <dbReference type="ChEBI" id="CHEBI:30616"/>
    </ligand>
</feature>
<gene>
    <name evidence="19" type="ORF">C7380_103156</name>
</gene>
<dbReference type="Pfam" id="PF03951">
    <property type="entry name" value="Gln-synt_N"/>
    <property type="match status" value="1"/>
</dbReference>
<keyword evidence="6 12" id="KW-0479">Metal-binding</keyword>
<evidence type="ECO:0000256" key="14">
    <source>
        <dbReference type="PROSITE-ProRule" id="PRU01330"/>
    </source>
</evidence>
<keyword evidence="5 16" id="KW-0436">Ligase</keyword>
<comment type="subcellular location">
    <subcellularLocation>
        <location evidence="1">Cytoplasm</location>
    </subcellularLocation>
</comment>
<dbReference type="SMART" id="SM01230">
    <property type="entry name" value="Gln-synt_C"/>
    <property type="match status" value="1"/>
</dbReference>
<evidence type="ECO:0000256" key="12">
    <source>
        <dbReference type="PIRSR" id="PIRSR604809-3"/>
    </source>
</evidence>
<evidence type="ECO:0000256" key="7">
    <source>
        <dbReference type="ARBA" id="ARBA00022741"/>
    </source>
</evidence>
<dbReference type="InterPro" id="IPR008146">
    <property type="entry name" value="Gln_synth_cat_dom"/>
</dbReference>
<organism evidence="19 20">
    <name type="scientific">Oceanotoga teriensis</name>
    <dbReference type="NCBI Taxonomy" id="515440"/>
    <lineage>
        <taxon>Bacteria</taxon>
        <taxon>Thermotogati</taxon>
        <taxon>Thermotogota</taxon>
        <taxon>Thermotogae</taxon>
        <taxon>Petrotogales</taxon>
        <taxon>Petrotogaceae</taxon>
        <taxon>Oceanotoga</taxon>
    </lineage>
</organism>
<dbReference type="Proteomes" id="UP000245921">
    <property type="component" value="Unassembled WGS sequence"/>
</dbReference>
<dbReference type="SUPFAM" id="SSF55931">
    <property type="entry name" value="Glutamine synthetase/guanido kinase"/>
    <property type="match status" value="1"/>
</dbReference>
<evidence type="ECO:0000256" key="2">
    <source>
        <dbReference type="ARBA" id="ARBA00009897"/>
    </source>
</evidence>
<feature type="binding site" evidence="12">
    <location>
        <position position="130"/>
    </location>
    <ligand>
        <name>Mg(2+)</name>
        <dbReference type="ChEBI" id="CHEBI:18420"/>
        <label>1</label>
    </ligand>
</feature>
<dbReference type="InterPro" id="IPR036651">
    <property type="entry name" value="Gln_synt_N_sf"/>
</dbReference>
<accession>A0AA45HJF9</accession>
<evidence type="ECO:0000256" key="8">
    <source>
        <dbReference type="ARBA" id="ARBA00022840"/>
    </source>
</evidence>
<evidence type="ECO:0000256" key="15">
    <source>
        <dbReference type="RuleBase" id="RU000384"/>
    </source>
</evidence>
<dbReference type="Gene3D" id="3.30.590.10">
    <property type="entry name" value="Glutamine synthetase/guanido kinase, catalytic domain"/>
    <property type="match status" value="1"/>
</dbReference>
<dbReference type="GO" id="GO:0046872">
    <property type="term" value="F:metal ion binding"/>
    <property type="evidence" value="ECO:0007669"/>
    <property type="project" value="UniProtKB-KW"/>
</dbReference>
<evidence type="ECO:0000256" key="3">
    <source>
        <dbReference type="ARBA" id="ARBA00021364"/>
    </source>
</evidence>
<dbReference type="InterPro" id="IPR027302">
    <property type="entry name" value="Gln_synth_N_conserv_site"/>
</dbReference>
<dbReference type="PROSITE" id="PS00181">
    <property type="entry name" value="GLNA_ATP"/>
    <property type="match status" value="1"/>
</dbReference>
<dbReference type="InterPro" id="IPR027303">
    <property type="entry name" value="Gln_synth_gly_rich_site"/>
</dbReference>
<comment type="similarity">
    <text evidence="2 14 15">Belongs to the glutamine synthetase family.</text>
</comment>
<name>A0AA45HJF9_9BACT</name>
<feature type="binding site" evidence="12">
    <location>
        <position position="193"/>
    </location>
    <ligand>
        <name>Mg(2+)</name>
        <dbReference type="ChEBI" id="CHEBI:18420"/>
        <label>1</label>
    </ligand>
</feature>
<evidence type="ECO:0000256" key="13">
    <source>
        <dbReference type="PIRSR" id="PIRSR604809-50"/>
    </source>
</evidence>
<feature type="domain" description="GS beta-grasp" evidence="17">
    <location>
        <begin position="13"/>
        <end position="98"/>
    </location>
</feature>
<dbReference type="NCBIfam" id="TIGR00653">
    <property type="entry name" value="GlnA"/>
    <property type="match status" value="1"/>
</dbReference>
<dbReference type="AlphaFoldDB" id="A0AA45HJF9"/>
<evidence type="ECO:0000256" key="4">
    <source>
        <dbReference type="ARBA" id="ARBA00022490"/>
    </source>
</evidence>
<dbReference type="GO" id="GO:0004356">
    <property type="term" value="F:glutamine synthetase activity"/>
    <property type="evidence" value="ECO:0007669"/>
    <property type="project" value="UniProtKB-EC"/>
</dbReference>
<feature type="binding site" evidence="12">
    <location>
        <position position="330"/>
    </location>
    <ligand>
        <name>Mg(2+)</name>
        <dbReference type="ChEBI" id="CHEBI:18420"/>
        <label>1</label>
    </ligand>
</feature>
<evidence type="ECO:0000313" key="19">
    <source>
        <dbReference type="EMBL" id="PWJ95976.1"/>
    </source>
</evidence>
<protein>
    <recommendedName>
        <fullName evidence="3 16">Glutamine synthetase</fullName>
        <ecNumber evidence="16">6.3.1.2</ecNumber>
    </recommendedName>
</protein>
<keyword evidence="7 11" id="KW-0547">Nucleotide-binding</keyword>
<evidence type="ECO:0000256" key="10">
    <source>
        <dbReference type="PIRSR" id="PIRSR604809-1"/>
    </source>
</evidence>
<dbReference type="PANTHER" id="PTHR43407:SF1">
    <property type="entry name" value="LENGSIN"/>
    <property type="match status" value="1"/>
</dbReference>
<dbReference type="PANTHER" id="PTHR43407">
    <property type="entry name" value="GLUTAMINE SYNTHETASE"/>
    <property type="match status" value="1"/>
</dbReference>
<keyword evidence="13" id="KW-0597">Phosphoprotein</keyword>
<dbReference type="GO" id="GO:0005737">
    <property type="term" value="C:cytoplasm"/>
    <property type="evidence" value="ECO:0007669"/>
    <property type="project" value="UniProtKB-SubCell"/>
</dbReference>
<feature type="binding site" evidence="10">
    <location>
        <position position="313"/>
    </location>
    <ligand>
        <name>L-glutamate</name>
        <dbReference type="ChEBI" id="CHEBI:29985"/>
    </ligand>
</feature>
<feature type="binding site" evidence="11">
    <location>
        <position position="181"/>
    </location>
    <ligand>
        <name>ATP</name>
        <dbReference type="ChEBI" id="CHEBI:30616"/>
    </ligand>
</feature>
<dbReference type="Gene3D" id="3.10.20.70">
    <property type="entry name" value="Glutamine synthetase, N-terminal domain"/>
    <property type="match status" value="1"/>
</dbReference>
<feature type="binding site" evidence="12">
    <location>
        <position position="186"/>
    </location>
    <ligand>
        <name>Mg(2+)</name>
        <dbReference type="ChEBI" id="CHEBI:18420"/>
        <label>1</label>
    </ligand>
</feature>
<dbReference type="Pfam" id="PF00120">
    <property type="entry name" value="Gln-synt_C"/>
    <property type="match status" value="1"/>
</dbReference>
<proteinExistence type="inferred from homology"/>
<dbReference type="GO" id="GO:0016020">
    <property type="term" value="C:membrane"/>
    <property type="evidence" value="ECO:0007669"/>
    <property type="project" value="TreeGrafter"/>
</dbReference>
<comment type="caution">
    <text evidence="19">The sequence shown here is derived from an EMBL/GenBank/DDBJ whole genome shotgun (WGS) entry which is preliminary data.</text>
</comment>
<keyword evidence="9 12" id="KW-0460">Magnesium</keyword>